<accession>A0AC61RHQ7</accession>
<comment type="caution">
    <text evidence="1">The sequence shown here is derived from an EMBL/GenBank/DDBJ whole genome shotgun (WGS) entry which is preliminary data.</text>
</comment>
<evidence type="ECO:0000313" key="2">
    <source>
        <dbReference type="Proteomes" id="UP000306319"/>
    </source>
</evidence>
<keyword evidence="2" id="KW-1185">Reference proteome</keyword>
<organism evidence="1 2">
    <name type="scientific">Lepagella muris</name>
    <dbReference type="NCBI Taxonomy" id="3032870"/>
    <lineage>
        <taxon>Bacteria</taxon>
        <taxon>Pseudomonadati</taxon>
        <taxon>Bacteroidota</taxon>
        <taxon>Bacteroidia</taxon>
        <taxon>Bacteroidales</taxon>
        <taxon>Muribaculaceae</taxon>
        <taxon>Lepagella</taxon>
    </lineage>
</organism>
<gene>
    <name evidence="1" type="ORF">E5331_07295</name>
</gene>
<dbReference type="EMBL" id="SRYB01000008">
    <property type="protein sequence ID" value="TGY79177.1"/>
    <property type="molecule type" value="Genomic_DNA"/>
</dbReference>
<name>A0AC61RHQ7_9BACT</name>
<evidence type="ECO:0000313" key="1">
    <source>
        <dbReference type="EMBL" id="TGY79177.1"/>
    </source>
</evidence>
<reference evidence="1" key="1">
    <citation type="submission" date="2019-04" db="EMBL/GenBank/DDBJ databases">
        <title>Microbes associate with the intestines of laboratory mice.</title>
        <authorList>
            <person name="Navarre W."/>
            <person name="Wong E."/>
            <person name="Huang K."/>
            <person name="Tropini C."/>
            <person name="Ng K."/>
            <person name="Yu B."/>
        </authorList>
    </citation>
    <scope>NUCLEOTIDE SEQUENCE</scope>
    <source>
        <strain evidence="1">NM04_E33</strain>
    </source>
</reference>
<proteinExistence type="predicted"/>
<sequence>MKLPHILNTLIIAGSLLTPTFTADATNPYSPLEAPTPGRITILAKTPFNSGKTSEITEARFKEAAECGFNAVSIADSDDCIARGFRAAAGSGLKIVICQGSKGMQEMSQLVNMYKDNPLLAGYEMRDEPKFSYLPELKDIYEKVRELDPKHMAYINLAVDFGTNEELKKKYIGETGSHNKYLKLIQKIFHPVVWSYDFYPIASRQGKTIVNVTDFFKYMQLFHDEAKTTGRPFWTYSMCMPYAYNCGDITPAALTDGTANGRLVPTEGELRFEAFSSLAYGAQGIVYWAYTQRPPQGPLTGTTAKYSEYYLSAPIDIDGNKTEIWYSVRNVNNEIRAFNDVFYGCKVIDVVHTSKTYPGTKAYTPEFGYFKTLETGTEGVLVSHLHNKGKDYIMIVNHDPLHPQTIQIEFQNPRKITEMLPTGKRKPVTSKTRTLSPGGYILYRLK</sequence>
<dbReference type="Proteomes" id="UP000306319">
    <property type="component" value="Unassembled WGS sequence"/>
</dbReference>
<protein>
    <submittedName>
        <fullName evidence="1">Uncharacterized protein</fullName>
    </submittedName>
</protein>